<dbReference type="InterPro" id="IPR001611">
    <property type="entry name" value="Leu-rich_rpt"/>
</dbReference>
<dbReference type="RefSeq" id="XP_015265813.1">
    <property type="nucleotide sequence ID" value="XM_015410327.1"/>
</dbReference>
<feature type="non-terminal residue" evidence="5">
    <location>
        <position position="584"/>
    </location>
</feature>
<keyword evidence="2" id="KW-0677">Repeat</keyword>
<protein>
    <submittedName>
        <fullName evidence="5">Protein NLRC5-like</fullName>
    </submittedName>
</protein>
<dbReference type="SMART" id="SM00368">
    <property type="entry name" value="LRR_RI"/>
    <property type="match status" value="11"/>
</dbReference>
<accession>A0ABM1JWH6</accession>
<sequence length="584" mass="64251">MYSSPMSTANTEEATPRGGASTTQDVGETSQTASPPLSPEPEECRRRQVRLELLKRHLAACLCSEETLTITLVRENNPQKTLRLKQCSVQGEQLAAMLGKCLSLTNFMSINNGLTLSDAETLFKAPRKLTGVLRMGIEERWVKNESLVGLLKLAAEVQGNITEVTIRRDTSLFVVEQEFPHPVEKVESVVSRLHQCELEAKGVPFLQTFVEKCHQLCVLNWSEVQFTDTEAATISSALLHFPVLKRLELTCCRISPFGIEHLAEALSQCTAIEDINISKCNLGLEGLSNLVNALEGKLHLKSINLGFLNLENGNALKLISRLSTLPLLRRLVLNNNSLRSEVCPHLAETLKNAIHMEEINLSYNEIEDAGVKEIATAVPQMKNLKQIDLSHNSISSVGGQCFVEALAGSERLEELRLSENNLGCETAAKLAAILPSVHHLKVLHLSSCNIDSEGISHLTKALSECPQIQELSLSENCIGNKGVKALAEGLTWSSQLRKIELKMCRITDSASRPLASGLSRCALLEEIVLSWNALGDESALELAMILPGMERLRILDLDHNEITACGIRGLAEELIQCRRIQSVR</sequence>
<dbReference type="Proteomes" id="UP000694871">
    <property type="component" value="Unplaced"/>
</dbReference>
<reference evidence="5" key="1">
    <citation type="submission" date="2025-08" db="UniProtKB">
        <authorList>
            <consortium name="RefSeq"/>
        </authorList>
    </citation>
    <scope>IDENTIFICATION</scope>
</reference>
<dbReference type="PANTHER" id="PTHR47189:SF1">
    <property type="entry name" value="MHC CLASS II TRANSACTIVATOR"/>
    <property type="match status" value="1"/>
</dbReference>
<dbReference type="SUPFAM" id="SSF52047">
    <property type="entry name" value="RNI-like"/>
    <property type="match status" value="2"/>
</dbReference>
<dbReference type="InterPro" id="IPR032675">
    <property type="entry name" value="LRR_dom_sf"/>
</dbReference>
<proteinExistence type="predicted"/>
<evidence type="ECO:0000256" key="1">
    <source>
        <dbReference type="ARBA" id="ARBA00022614"/>
    </source>
</evidence>
<gene>
    <name evidence="5" type="primary">LOC107109655</name>
</gene>
<keyword evidence="1" id="KW-0433">Leucine-rich repeat</keyword>
<evidence type="ECO:0000256" key="3">
    <source>
        <dbReference type="SAM" id="MobiDB-lite"/>
    </source>
</evidence>
<dbReference type="PROSITE" id="PS51450">
    <property type="entry name" value="LRR"/>
    <property type="match status" value="1"/>
</dbReference>
<feature type="compositionally biased region" description="Polar residues" evidence="3">
    <location>
        <begin position="1"/>
        <end position="13"/>
    </location>
</feature>
<dbReference type="Pfam" id="PF13516">
    <property type="entry name" value="LRR_6"/>
    <property type="match status" value="5"/>
</dbReference>
<dbReference type="GeneID" id="107109655"/>
<dbReference type="SMART" id="SM00367">
    <property type="entry name" value="LRR_CC"/>
    <property type="match status" value="5"/>
</dbReference>
<name>A0ABM1JWH6_GEKJA</name>
<evidence type="ECO:0000256" key="2">
    <source>
        <dbReference type="ARBA" id="ARBA00022737"/>
    </source>
</evidence>
<feature type="compositionally biased region" description="Polar residues" evidence="3">
    <location>
        <begin position="20"/>
        <end position="35"/>
    </location>
</feature>
<dbReference type="PANTHER" id="PTHR47189">
    <property type="entry name" value="MHC CLASS II TRANSACTIVATOR"/>
    <property type="match status" value="1"/>
</dbReference>
<dbReference type="InterPro" id="IPR006553">
    <property type="entry name" value="Leu-rich_rpt_Cys-con_subtyp"/>
</dbReference>
<organism evidence="4 5">
    <name type="scientific">Gekko japonicus</name>
    <name type="common">Schlegel's Japanese gecko</name>
    <dbReference type="NCBI Taxonomy" id="146911"/>
    <lineage>
        <taxon>Eukaryota</taxon>
        <taxon>Metazoa</taxon>
        <taxon>Chordata</taxon>
        <taxon>Craniata</taxon>
        <taxon>Vertebrata</taxon>
        <taxon>Euteleostomi</taxon>
        <taxon>Lepidosauria</taxon>
        <taxon>Squamata</taxon>
        <taxon>Bifurcata</taxon>
        <taxon>Gekkota</taxon>
        <taxon>Gekkonidae</taxon>
        <taxon>Gekkoninae</taxon>
        <taxon>Gekko</taxon>
    </lineage>
</organism>
<keyword evidence="4" id="KW-1185">Reference proteome</keyword>
<dbReference type="Gene3D" id="3.80.10.10">
    <property type="entry name" value="Ribonuclease Inhibitor"/>
    <property type="match status" value="3"/>
</dbReference>
<feature type="region of interest" description="Disordered" evidence="3">
    <location>
        <begin position="1"/>
        <end position="44"/>
    </location>
</feature>
<evidence type="ECO:0000313" key="4">
    <source>
        <dbReference type="Proteomes" id="UP000694871"/>
    </source>
</evidence>
<evidence type="ECO:0000313" key="5">
    <source>
        <dbReference type="RefSeq" id="XP_015265813.1"/>
    </source>
</evidence>